<keyword evidence="4" id="KW-1185">Reference proteome</keyword>
<dbReference type="OrthoDB" id="8421187at2"/>
<dbReference type="AlphaFoldDB" id="A0A249P7A9"/>
<evidence type="ECO:0000256" key="1">
    <source>
        <dbReference type="SAM" id="MobiDB-lite"/>
    </source>
</evidence>
<name>A0A249P7A9_9HYPH</name>
<dbReference type="KEGG" id="esj:SJ05684_c03360"/>
<dbReference type="STRING" id="716928.GCA_000261485_00748"/>
<dbReference type="RefSeq" id="WP_034851942.1">
    <property type="nucleotide sequence ID" value="NZ_AJQT01000016.1"/>
</dbReference>
<proteinExistence type="predicted"/>
<evidence type="ECO:0000259" key="2">
    <source>
        <dbReference type="Pfam" id="PF18557"/>
    </source>
</evidence>
<gene>
    <name evidence="3" type="ORF">SJ05684_c03360</name>
</gene>
<dbReference type="InterPro" id="IPR041649">
    <property type="entry name" value="NepR"/>
</dbReference>
<sequence length="59" mass="6538">MRDPSAGDGGRGAKKGDPHPEIAAKLKALYKAVEDEPVPQHFLDLLQRLDEAERNQSRD</sequence>
<feature type="region of interest" description="Disordered" evidence="1">
    <location>
        <begin position="1"/>
        <end position="20"/>
    </location>
</feature>
<feature type="domain" description="Anti-sigma factor NepR" evidence="2">
    <location>
        <begin position="20"/>
        <end position="53"/>
    </location>
</feature>
<dbReference type="EMBL" id="CP023067">
    <property type="protein sequence ID" value="ASY61803.1"/>
    <property type="molecule type" value="Genomic_DNA"/>
</dbReference>
<dbReference type="Pfam" id="PF18557">
    <property type="entry name" value="NepR"/>
    <property type="match status" value="1"/>
</dbReference>
<evidence type="ECO:0000313" key="4">
    <source>
        <dbReference type="Proteomes" id="UP000217211"/>
    </source>
</evidence>
<dbReference type="Proteomes" id="UP000217211">
    <property type="component" value="Chromosome"/>
</dbReference>
<evidence type="ECO:0000313" key="3">
    <source>
        <dbReference type="EMBL" id="ASY61803.1"/>
    </source>
</evidence>
<reference evidence="3 4" key="1">
    <citation type="submission" date="2017-08" db="EMBL/GenBank/DDBJ databases">
        <title>Multipartite genome sequences of Sinorhizobium species nodulating soybeans.</title>
        <authorList>
            <person name="Tian C.F."/>
        </authorList>
    </citation>
    <scope>NUCLEOTIDE SEQUENCE [LARGE SCALE GENOMIC DNA]</scope>
    <source>
        <strain evidence="3 4">CCBAU 05684</strain>
    </source>
</reference>
<protein>
    <recommendedName>
        <fullName evidence="2">Anti-sigma factor NepR domain-containing protein</fullName>
    </recommendedName>
</protein>
<organism evidence="3 4">
    <name type="scientific">Sinorhizobium sojae CCBAU 05684</name>
    <dbReference type="NCBI Taxonomy" id="716928"/>
    <lineage>
        <taxon>Bacteria</taxon>
        <taxon>Pseudomonadati</taxon>
        <taxon>Pseudomonadota</taxon>
        <taxon>Alphaproteobacteria</taxon>
        <taxon>Hyphomicrobiales</taxon>
        <taxon>Rhizobiaceae</taxon>
        <taxon>Sinorhizobium/Ensifer group</taxon>
        <taxon>Sinorhizobium</taxon>
    </lineage>
</organism>
<accession>A0A249P7A9</accession>